<comment type="caution">
    <text evidence="4">The sequence shown here is derived from an EMBL/GenBank/DDBJ whole genome shotgun (WGS) entry which is preliminary data.</text>
</comment>
<dbReference type="OrthoDB" id="9777219at2"/>
<dbReference type="EMBL" id="QQSY01000003">
    <property type="protein sequence ID" value="RDI97942.1"/>
    <property type="molecule type" value="Genomic_DNA"/>
</dbReference>
<feature type="domain" description="DUF7088" evidence="3">
    <location>
        <begin position="44"/>
        <end position="143"/>
    </location>
</feature>
<dbReference type="InterPro" id="IPR019196">
    <property type="entry name" value="ABC_transp_unknown"/>
</dbReference>
<proteinExistence type="predicted"/>
<evidence type="ECO:0000256" key="1">
    <source>
        <dbReference type="SAM" id="Phobius"/>
    </source>
</evidence>
<evidence type="ECO:0000313" key="4">
    <source>
        <dbReference type="EMBL" id="RDI97942.1"/>
    </source>
</evidence>
<evidence type="ECO:0000259" key="2">
    <source>
        <dbReference type="Pfam" id="PF09822"/>
    </source>
</evidence>
<gene>
    <name evidence="4" type="ORF">DVT68_12665</name>
</gene>
<dbReference type="InterPro" id="IPR055396">
    <property type="entry name" value="DUF7088"/>
</dbReference>
<evidence type="ECO:0000313" key="5">
    <source>
        <dbReference type="Proteomes" id="UP000254711"/>
    </source>
</evidence>
<dbReference type="RefSeq" id="WP_114825458.1">
    <property type="nucleotide sequence ID" value="NZ_QQSY01000003.1"/>
</dbReference>
<reference evidence="4 5" key="1">
    <citation type="submission" date="2018-07" db="EMBL/GenBank/DDBJ databases">
        <title>Dyella solisilvae sp. nov., isolated from the pine and broad-leaved mixed forest soil.</title>
        <authorList>
            <person name="Gao Z."/>
            <person name="Qiu L."/>
        </authorList>
    </citation>
    <scope>NUCLEOTIDE SEQUENCE [LARGE SCALE GENOMIC DNA]</scope>
    <source>
        <strain evidence="4 5">DHG54</strain>
    </source>
</reference>
<protein>
    <submittedName>
        <fullName evidence="4">ABC transporter</fullName>
    </submittedName>
</protein>
<keyword evidence="1" id="KW-0812">Transmembrane</keyword>
<dbReference type="Pfam" id="PF09822">
    <property type="entry name" value="ABC_transp_aux"/>
    <property type="match status" value="1"/>
</dbReference>
<name>A0A370K5L7_9GAMM</name>
<dbReference type="AlphaFoldDB" id="A0A370K5L7"/>
<organism evidence="4 5">
    <name type="scientific">Dyella solisilvae</name>
    <dbReference type="NCBI Taxonomy" id="1920168"/>
    <lineage>
        <taxon>Bacteria</taxon>
        <taxon>Pseudomonadati</taxon>
        <taxon>Pseudomonadota</taxon>
        <taxon>Gammaproteobacteria</taxon>
        <taxon>Lysobacterales</taxon>
        <taxon>Rhodanobacteraceae</taxon>
        <taxon>Dyella</taxon>
    </lineage>
</organism>
<sequence length="629" mass="70025">MRRIHFSRRTLLLSALALLAVAFVTITLGSSRWLRMTRIDLTADRLYTLTPGTRHIVDNLRAPLRLTLYFSDHAARDLPQLRSYQQRVSEMLQEMVAASHGRLRLQIVDPVPYSDDEASAEGYGLTPVNGGTNGERVFFGLVGSTLPPSADSESEDHVPVKTQAIPLFDPSRETFLEYDIAKLLFELDQPSKPHIGLISSLPVQGNPVIGEQPWTVMRQLSQQFEVKTLDPAKLKHVDSDIKALFLVHPKHLPIEAQYAVDQYVLRGGHLVVFVDPVAEMDNTPFVDSTGNTDDHNSDLPKLFAAWGVQYDSQKVVLDRSRALRIELADNSSMSHPAMLGLGSQELNRDDVITASLQRVNVSSTGFFDLTPGATSRLQPLMQTSTDAEVVTAQRVRESINNPASLLDNYKPDNTHYVLAARLRGQFDSAFPERAAESGHLAHSGDNAEVILLADTDLLSDRLWVSYTQSLLGQPQLSALANNGDLVTNIADNLSGSSALLSIRGRVSSQRPFTRVQALRAAADQKYLAKMQELQRELAVTRTRLSELQPAKTSRGDAVSAEQRAEIEQFLQRQLAINKELRDVQHQFNAEIDALGWRLKFINIVLVPALVTLVGLVYGWRRSRRSRRRA</sequence>
<dbReference type="Pfam" id="PF23357">
    <property type="entry name" value="DUF7088"/>
    <property type="match status" value="1"/>
</dbReference>
<keyword evidence="5" id="KW-1185">Reference proteome</keyword>
<accession>A0A370K5L7</accession>
<feature type="transmembrane region" description="Helical" evidence="1">
    <location>
        <begin position="600"/>
        <end position="619"/>
    </location>
</feature>
<dbReference type="Proteomes" id="UP000254711">
    <property type="component" value="Unassembled WGS sequence"/>
</dbReference>
<keyword evidence="1" id="KW-1133">Transmembrane helix</keyword>
<evidence type="ECO:0000259" key="3">
    <source>
        <dbReference type="Pfam" id="PF23357"/>
    </source>
</evidence>
<keyword evidence="1" id="KW-0472">Membrane</keyword>
<feature type="domain" description="ABC-type uncharacterised transport system" evidence="2">
    <location>
        <begin position="192"/>
        <end position="488"/>
    </location>
</feature>